<dbReference type="Gene3D" id="1.10.10.60">
    <property type="entry name" value="Homeodomain-like"/>
    <property type="match status" value="1"/>
</dbReference>
<keyword evidence="1" id="KW-0805">Transcription regulation</keyword>
<dbReference type="GO" id="GO:0005829">
    <property type="term" value="C:cytosol"/>
    <property type="evidence" value="ECO:0007669"/>
    <property type="project" value="TreeGrafter"/>
</dbReference>
<dbReference type="PANTHER" id="PTHR47894">
    <property type="entry name" value="HTH-TYPE TRANSCRIPTIONAL REGULATOR GADX"/>
    <property type="match status" value="1"/>
</dbReference>
<keyword evidence="3" id="KW-0804">Transcription</keyword>
<dbReference type="InterPro" id="IPR009057">
    <property type="entry name" value="Homeodomain-like_sf"/>
</dbReference>
<evidence type="ECO:0000313" key="6">
    <source>
        <dbReference type="Proteomes" id="UP000290287"/>
    </source>
</evidence>
<comment type="caution">
    <text evidence="5">The sequence shown here is derived from an EMBL/GenBank/DDBJ whole genome shotgun (WGS) entry which is preliminary data.</text>
</comment>
<dbReference type="SMART" id="SM00342">
    <property type="entry name" value="HTH_ARAC"/>
    <property type="match status" value="1"/>
</dbReference>
<evidence type="ECO:0000256" key="3">
    <source>
        <dbReference type="ARBA" id="ARBA00023163"/>
    </source>
</evidence>
<accession>A0A4Q0YTA6</accession>
<dbReference type="SUPFAM" id="SSF46689">
    <property type="entry name" value="Homeodomain-like"/>
    <property type="match status" value="1"/>
</dbReference>
<dbReference type="PROSITE" id="PS00041">
    <property type="entry name" value="HTH_ARAC_FAMILY_1"/>
    <property type="match status" value="1"/>
</dbReference>
<dbReference type="GO" id="GO:0003700">
    <property type="term" value="F:DNA-binding transcription factor activity"/>
    <property type="evidence" value="ECO:0007669"/>
    <property type="project" value="InterPro"/>
</dbReference>
<dbReference type="InterPro" id="IPR020449">
    <property type="entry name" value="Tscrpt_reg_AraC-type_HTH"/>
</dbReference>
<evidence type="ECO:0000313" key="5">
    <source>
        <dbReference type="EMBL" id="RXJ73943.1"/>
    </source>
</evidence>
<dbReference type="PRINTS" id="PR00032">
    <property type="entry name" value="HTHARAC"/>
</dbReference>
<evidence type="ECO:0000256" key="2">
    <source>
        <dbReference type="ARBA" id="ARBA00023125"/>
    </source>
</evidence>
<dbReference type="OrthoDB" id="9783876at2"/>
<keyword evidence="2" id="KW-0238">DNA-binding</keyword>
<reference evidence="5 6" key="1">
    <citation type="submission" date="2017-10" db="EMBL/GenBank/DDBJ databases">
        <title>Nyctiphanis sp. nov., isolated from the stomach of the euphausiid Nyctiphanes simplex (Hansen, 1911) in the Gulf of California.</title>
        <authorList>
            <person name="Gomez-Gil B."/>
            <person name="Aguilar-Mendez M."/>
            <person name="Lopez-Cortes A."/>
            <person name="Gomez-Gutierrez J."/>
            <person name="Roque A."/>
            <person name="Lang E."/>
            <person name="Gonzalez-Castillo A."/>
        </authorList>
    </citation>
    <scope>NUCLEOTIDE SEQUENCE [LARGE SCALE GENOMIC DNA]</scope>
    <source>
        <strain evidence="5 6">CAIM 600</strain>
    </source>
</reference>
<evidence type="ECO:0000259" key="4">
    <source>
        <dbReference type="PROSITE" id="PS01124"/>
    </source>
</evidence>
<dbReference type="Pfam" id="PF12833">
    <property type="entry name" value="HTH_18"/>
    <property type="match status" value="1"/>
</dbReference>
<name>A0A4Q0YTA6_9GAMM</name>
<sequence length="274" mass="31277">MQELQNVACRVFEKSERPTELPFSIYTSESLQDIKNVPVLKPLLILVLSGIKELGTQREIVCSAGEFIFLSNSLDIDMKNIPAGQGYRAILIEFETSDFTQFTVQPERPVNGLHYSKGKLNQVLFQSIYQFVEIASSLPPEVQHFRRQELLQLMVLSGFDWVPQMAAQFILSHKVSEIIQRDIAAEINAEQMADELMMSESTLRRKLKEEGTSVSTLRSRIRLGKGLHLLQTTSIQIGRIAECCGYQSQSRFTDQFKRLFGMTPRELLKTRMPD</sequence>
<gene>
    <name evidence="5" type="ORF">CS022_06590</name>
</gene>
<dbReference type="EMBL" id="PEIB01000005">
    <property type="protein sequence ID" value="RXJ73943.1"/>
    <property type="molecule type" value="Genomic_DNA"/>
</dbReference>
<dbReference type="PROSITE" id="PS01124">
    <property type="entry name" value="HTH_ARAC_FAMILY_2"/>
    <property type="match status" value="1"/>
</dbReference>
<proteinExistence type="predicted"/>
<dbReference type="InterPro" id="IPR018060">
    <property type="entry name" value="HTH_AraC"/>
</dbReference>
<dbReference type="PANTHER" id="PTHR47894:SF4">
    <property type="entry name" value="HTH-TYPE TRANSCRIPTIONAL REGULATOR GADX"/>
    <property type="match status" value="1"/>
</dbReference>
<dbReference type="GO" id="GO:0000976">
    <property type="term" value="F:transcription cis-regulatory region binding"/>
    <property type="evidence" value="ECO:0007669"/>
    <property type="project" value="TreeGrafter"/>
</dbReference>
<feature type="domain" description="HTH araC/xylS-type" evidence="4">
    <location>
        <begin position="173"/>
        <end position="270"/>
    </location>
</feature>
<keyword evidence="6" id="KW-1185">Reference proteome</keyword>
<organism evidence="5 6">
    <name type="scientific">Veronia nyctiphanis</name>
    <dbReference type="NCBI Taxonomy" id="1278244"/>
    <lineage>
        <taxon>Bacteria</taxon>
        <taxon>Pseudomonadati</taxon>
        <taxon>Pseudomonadota</taxon>
        <taxon>Gammaproteobacteria</taxon>
        <taxon>Vibrionales</taxon>
        <taxon>Vibrionaceae</taxon>
        <taxon>Veronia</taxon>
    </lineage>
</organism>
<dbReference type="AlphaFoldDB" id="A0A4Q0YTA6"/>
<evidence type="ECO:0000256" key="1">
    <source>
        <dbReference type="ARBA" id="ARBA00023015"/>
    </source>
</evidence>
<dbReference type="Proteomes" id="UP000290287">
    <property type="component" value="Unassembled WGS sequence"/>
</dbReference>
<dbReference type="InterPro" id="IPR018062">
    <property type="entry name" value="HTH_AraC-typ_CS"/>
</dbReference>
<protein>
    <submittedName>
        <fullName evidence="5">AraC family transcriptional regulator</fullName>
    </submittedName>
</protein>